<dbReference type="EMBL" id="CP042387">
    <property type="protein sequence ID" value="QEA44648.1"/>
    <property type="molecule type" value="Genomic_DNA"/>
</dbReference>
<dbReference type="Proteomes" id="UP000321298">
    <property type="component" value="Chromosome"/>
</dbReference>
<name>A0AAP9JBD9_LEULA</name>
<evidence type="ECO:0000313" key="3">
    <source>
        <dbReference type="Proteomes" id="UP000321298"/>
    </source>
</evidence>
<organism evidence="2 3">
    <name type="scientific">Leuconostoc lactis</name>
    <dbReference type="NCBI Taxonomy" id="1246"/>
    <lineage>
        <taxon>Bacteria</taxon>
        <taxon>Bacillati</taxon>
        <taxon>Bacillota</taxon>
        <taxon>Bacilli</taxon>
        <taxon>Lactobacillales</taxon>
        <taxon>Lactobacillaceae</taxon>
        <taxon>Leuconostoc</taxon>
    </lineage>
</organism>
<keyword evidence="1" id="KW-0812">Transmembrane</keyword>
<keyword evidence="1" id="KW-1133">Transmembrane helix</keyword>
<dbReference type="RefSeq" id="WP_147001376.1">
    <property type="nucleotide sequence ID" value="NZ_CP042387.1"/>
</dbReference>
<evidence type="ECO:0000256" key="1">
    <source>
        <dbReference type="SAM" id="Phobius"/>
    </source>
</evidence>
<dbReference type="AlphaFoldDB" id="A0AAP9JBD9"/>
<proteinExistence type="predicted"/>
<sequence>MRSSKKSTVITFSILIIVLVGAILFNYVRTQMSKNAAKHYVPVVKKEATKNGGKTTKSNNPAKPFTLNGPITAGKSVSELKYQPGFYDVHITGGDTQYLSANGLTPGKDEYGHILSDTDPVYLEAGRTVDFTPAKFAPLAKSGESYIITNPGNYLPEIQLPVGEYNVTYQGNLTSQAVNSTAKAGSMISVSTTTYQGTVIPDSTQKDNFNVTMYASQGKDSGHSSGILSVQKDRLVTVSMLNLPNNDVSILLTPVKK</sequence>
<accession>A0AAP9JBD9</accession>
<keyword evidence="3" id="KW-1185">Reference proteome</keyword>
<reference evidence="2 3" key="1">
    <citation type="submission" date="2019-06" db="EMBL/GenBank/DDBJ databases">
        <title>Genome analyses of bacteria isolated from kimchi.</title>
        <authorList>
            <person name="Lee S."/>
            <person name="Ahn S."/>
            <person name="Roh S."/>
        </authorList>
    </citation>
    <scope>NUCLEOTIDE SEQUENCE [LARGE SCALE GENOMIC DNA]</scope>
    <source>
        <strain evidence="2 3">CBA3625</strain>
    </source>
</reference>
<protein>
    <submittedName>
        <fullName evidence="2">Uncharacterized protein</fullName>
    </submittedName>
</protein>
<dbReference type="GeneID" id="66532175"/>
<keyword evidence="1" id="KW-0472">Membrane</keyword>
<evidence type="ECO:0000313" key="2">
    <source>
        <dbReference type="EMBL" id="QEA44648.1"/>
    </source>
</evidence>
<gene>
    <name evidence="2" type="ORF">FGL83_08190</name>
</gene>
<feature type="transmembrane region" description="Helical" evidence="1">
    <location>
        <begin position="7"/>
        <end position="28"/>
    </location>
</feature>